<evidence type="ECO:0000313" key="2">
    <source>
        <dbReference type="Proteomes" id="UP000267128"/>
    </source>
</evidence>
<name>A0A3N0CIR2_9ACTN</name>
<keyword evidence="2" id="KW-1185">Reference proteome</keyword>
<reference evidence="1 2" key="1">
    <citation type="submission" date="2018-11" db="EMBL/GenBank/DDBJ databases">
        <authorList>
            <person name="Li F."/>
        </authorList>
    </citation>
    <scope>NUCLEOTIDE SEQUENCE [LARGE SCALE GENOMIC DNA]</scope>
    <source>
        <strain evidence="1 2">Gsoil 097</strain>
    </source>
</reference>
<gene>
    <name evidence="1" type="ORF">EFK50_15770</name>
</gene>
<protein>
    <submittedName>
        <fullName evidence="1">Uncharacterized protein</fullName>
    </submittedName>
</protein>
<organism evidence="1 2">
    <name type="scientific">Nocardioides marmoriginsengisoli</name>
    <dbReference type="NCBI Taxonomy" id="661483"/>
    <lineage>
        <taxon>Bacteria</taxon>
        <taxon>Bacillati</taxon>
        <taxon>Actinomycetota</taxon>
        <taxon>Actinomycetes</taxon>
        <taxon>Propionibacteriales</taxon>
        <taxon>Nocardioidaceae</taxon>
        <taxon>Nocardioides</taxon>
    </lineage>
</organism>
<accession>A0A3N0CIR2</accession>
<comment type="caution">
    <text evidence="1">The sequence shown here is derived from an EMBL/GenBank/DDBJ whole genome shotgun (WGS) entry which is preliminary data.</text>
</comment>
<sequence length="133" mass="14200">MDVPSLRPALRLAQRPRPARSLGSTVLRVLVPRALVFATLSGVLLVGSAMAVSPSSAPAEALPRVAPTWSVADRAAQPDCVPTASWPEGRLGSAVVVHRFSDDATVRLPFLEAWRTNHNESEADDLWVLGVCP</sequence>
<dbReference type="AlphaFoldDB" id="A0A3N0CIR2"/>
<dbReference type="OrthoDB" id="9986959at2"/>
<dbReference type="Proteomes" id="UP000267128">
    <property type="component" value="Unassembled WGS sequence"/>
</dbReference>
<dbReference type="EMBL" id="RJSE01000007">
    <property type="protein sequence ID" value="RNL63161.1"/>
    <property type="molecule type" value="Genomic_DNA"/>
</dbReference>
<evidence type="ECO:0000313" key="1">
    <source>
        <dbReference type="EMBL" id="RNL63161.1"/>
    </source>
</evidence>
<dbReference type="RefSeq" id="WP_123228453.1">
    <property type="nucleotide sequence ID" value="NZ_RJSE01000007.1"/>
</dbReference>
<proteinExistence type="predicted"/>